<accession>A0A381S620</accession>
<proteinExistence type="predicted"/>
<reference evidence="2" key="1">
    <citation type="submission" date="2018-05" db="EMBL/GenBank/DDBJ databases">
        <authorList>
            <person name="Lanie J.A."/>
            <person name="Ng W.-L."/>
            <person name="Kazmierczak K.M."/>
            <person name="Andrzejewski T.M."/>
            <person name="Davidsen T.M."/>
            <person name="Wayne K.J."/>
            <person name="Tettelin H."/>
            <person name="Glass J.I."/>
            <person name="Rusch D."/>
            <person name="Podicherti R."/>
            <person name="Tsui H.-C.T."/>
            <person name="Winkler M.E."/>
        </authorList>
    </citation>
    <scope>NUCLEOTIDE SEQUENCE</scope>
</reference>
<organism evidence="2">
    <name type="scientific">marine metagenome</name>
    <dbReference type="NCBI Taxonomy" id="408172"/>
    <lineage>
        <taxon>unclassified sequences</taxon>
        <taxon>metagenomes</taxon>
        <taxon>ecological metagenomes</taxon>
    </lineage>
</organism>
<feature type="transmembrane region" description="Helical" evidence="1">
    <location>
        <begin position="23"/>
        <end position="42"/>
    </location>
</feature>
<dbReference type="Pfam" id="PF02632">
    <property type="entry name" value="BioY"/>
    <property type="match status" value="1"/>
</dbReference>
<protein>
    <recommendedName>
        <fullName evidence="3">Biotin transporter</fullName>
    </recommendedName>
</protein>
<dbReference type="GO" id="GO:0005886">
    <property type="term" value="C:plasma membrane"/>
    <property type="evidence" value="ECO:0007669"/>
    <property type="project" value="InterPro"/>
</dbReference>
<evidence type="ECO:0008006" key="3">
    <source>
        <dbReference type="Google" id="ProtNLM"/>
    </source>
</evidence>
<name>A0A381S620_9ZZZZ</name>
<feature type="transmembrane region" description="Helical" evidence="1">
    <location>
        <begin position="54"/>
        <end position="79"/>
    </location>
</feature>
<feature type="transmembrane region" description="Helical" evidence="1">
    <location>
        <begin position="91"/>
        <end position="112"/>
    </location>
</feature>
<sequence length="188" mass="19677">MLATDRQLISERSPASIAVSNTATILVFAATIFVAGQIRIPLPFTPVPITLQTFVVYLGAAWLGAGRGVAGPLVFAIAAGAGLPVRSGFEAGLTGATAGYILGWMLAAFLIGRLLGGQDASTPRIVVVMFAGSALVYTCGLLHFTLLLDVPIQQALWMGFLPFLPGDALKIAAATMVYRSRPNLLSKF</sequence>
<gene>
    <name evidence="2" type="ORF">METZ01_LOCUS52354</name>
</gene>
<dbReference type="AlphaFoldDB" id="A0A381S620"/>
<evidence type="ECO:0000313" key="2">
    <source>
        <dbReference type="EMBL" id="SUZ99500.1"/>
    </source>
</evidence>
<dbReference type="EMBL" id="UINC01002709">
    <property type="protein sequence ID" value="SUZ99500.1"/>
    <property type="molecule type" value="Genomic_DNA"/>
</dbReference>
<dbReference type="Gene3D" id="1.10.1760.20">
    <property type="match status" value="1"/>
</dbReference>
<evidence type="ECO:0000256" key="1">
    <source>
        <dbReference type="SAM" id="Phobius"/>
    </source>
</evidence>
<dbReference type="InterPro" id="IPR003784">
    <property type="entry name" value="BioY"/>
</dbReference>
<dbReference type="PIRSF" id="PIRSF016661">
    <property type="entry name" value="BioY"/>
    <property type="match status" value="1"/>
</dbReference>
<feature type="transmembrane region" description="Helical" evidence="1">
    <location>
        <begin position="156"/>
        <end position="178"/>
    </location>
</feature>
<keyword evidence="1" id="KW-0472">Membrane</keyword>
<keyword evidence="1" id="KW-0812">Transmembrane</keyword>
<dbReference type="PANTHER" id="PTHR34295">
    <property type="entry name" value="BIOTIN TRANSPORTER BIOY"/>
    <property type="match status" value="1"/>
</dbReference>
<keyword evidence="1" id="KW-1133">Transmembrane helix</keyword>
<feature type="transmembrane region" description="Helical" evidence="1">
    <location>
        <begin position="124"/>
        <end position="144"/>
    </location>
</feature>
<dbReference type="PANTHER" id="PTHR34295:SF1">
    <property type="entry name" value="BIOTIN TRANSPORTER BIOY"/>
    <property type="match status" value="1"/>
</dbReference>
<dbReference type="GO" id="GO:0015225">
    <property type="term" value="F:biotin transmembrane transporter activity"/>
    <property type="evidence" value="ECO:0007669"/>
    <property type="project" value="InterPro"/>
</dbReference>